<evidence type="ECO:0000313" key="6">
    <source>
        <dbReference type="Proteomes" id="UP001344888"/>
    </source>
</evidence>
<dbReference type="InterPro" id="IPR000160">
    <property type="entry name" value="GGDEF_dom"/>
</dbReference>
<dbReference type="PROSITE" id="PS50113">
    <property type="entry name" value="PAC"/>
    <property type="match status" value="1"/>
</dbReference>
<dbReference type="InterPro" id="IPR001610">
    <property type="entry name" value="PAC"/>
</dbReference>
<dbReference type="FunFam" id="3.20.20.450:FF:000001">
    <property type="entry name" value="Cyclic di-GMP phosphodiesterase yahA"/>
    <property type="match status" value="1"/>
</dbReference>
<dbReference type="Pfam" id="PF13426">
    <property type="entry name" value="PAS_9"/>
    <property type="match status" value="1"/>
</dbReference>
<dbReference type="SUPFAM" id="SSF55785">
    <property type="entry name" value="PYP-like sensor domain (PAS domain)"/>
    <property type="match status" value="1"/>
</dbReference>
<evidence type="ECO:0000313" key="5">
    <source>
        <dbReference type="EMBL" id="MEC1178266.1"/>
    </source>
</evidence>
<dbReference type="CDD" id="cd00130">
    <property type="entry name" value="PAS"/>
    <property type="match status" value="1"/>
</dbReference>
<dbReference type="Gene3D" id="3.20.20.450">
    <property type="entry name" value="EAL domain"/>
    <property type="match status" value="1"/>
</dbReference>
<protein>
    <submittedName>
        <fullName evidence="5">EAL domain-containing protein</fullName>
    </submittedName>
</protein>
<keyword evidence="6" id="KW-1185">Reference proteome</keyword>
<dbReference type="SMART" id="SM00052">
    <property type="entry name" value="EAL"/>
    <property type="match status" value="1"/>
</dbReference>
<dbReference type="Gene3D" id="3.30.70.270">
    <property type="match status" value="1"/>
</dbReference>
<dbReference type="Proteomes" id="UP001344888">
    <property type="component" value="Unassembled WGS sequence"/>
</dbReference>
<feature type="domain" description="PAC" evidence="2">
    <location>
        <begin position="93"/>
        <end position="145"/>
    </location>
</feature>
<proteinExistence type="predicted"/>
<dbReference type="CDD" id="cd01948">
    <property type="entry name" value="EAL"/>
    <property type="match status" value="1"/>
</dbReference>
<dbReference type="InterPro" id="IPR052155">
    <property type="entry name" value="Biofilm_reg_signaling"/>
</dbReference>
<dbReference type="Pfam" id="PF00563">
    <property type="entry name" value="EAL"/>
    <property type="match status" value="1"/>
</dbReference>
<gene>
    <name evidence="5" type="ORF">P9B03_07205</name>
</gene>
<evidence type="ECO:0000259" key="1">
    <source>
        <dbReference type="PROSITE" id="PS50112"/>
    </source>
</evidence>
<feature type="domain" description="EAL" evidence="3">
    <location>
        <begin position="321"/>
        <end position="575"/>
    </location>
</feature>
<dbReference type="PROSITE" id="PS50887">
    <property type="entry name" value="GGDEF"/>
    <property type="match status" value="1"/>
</dbReference>
<dbReference type="InterPro" id="IPR043128">
    <property type="entry name" value="Rev_trsase/Diguanyl_cyclase"/>
</dbReference>
<dbReference type="NCBIfam" id="TIGR00254">
    <property type="entry name" value="GGDEF"/>
    <property type="match status" value="1"/>
</dbReference>
<dbReference type="EMBL" id="JARSFG010000010">
    <property type="protein sequence ID" value="MEC1178266.1"/>
    <property type="molecule type" value="Genomic_DNA"/>
</dbReference>
<dbReference type="PANTHER" id="PTHR44757">
    <property type="entry name" value="DIGUANYLATE CYCLASE DGCP"/>
    <property type="match status" value="1"/>
</dbReference>
<organism evidence="5 6">
    <name type="scientific">Metasolibacillus meyeri</name>
    <dbReference type="NCBI Taxonomy" id="1071052"/>
    <lineage>
        <taxon>Bacteria</taxon>
        <taxon>Bacillati</taxon>
        <taxon>Bacillota</taxon>
        <taxon>Bacilli</taxon>
        <taxon>Bacillales</taxon>
        <taxon>Caryophanaceae</taxon>
        <taxon>Metasolibacillus</taxon>
    </lineage>
</organism>
<accession>A0AAW9NP23</accession>
<dbReference type="NCBIfam" id="TIGR00229">
    <property type="entry name" value="sensory_box"/>
    <property type="match status" value="1"/>
</dbReference>
<dbReference type="AlphaFoldDB" id="A0AAW9NP23"/>
<evidence type="ECO:0000259" key="4">
    <source>
        <dbReference type="PROSITE" id="PS50887"/>
    </source>
</evidence>
<dbReference type="SUPFAM" id="SSF141868">
    <property type="entry name" value="EAL domain-like"/>
    <property type="match status" value="1"/>
</dbReference>
<dbReference type="InterPro" id="IPR001633">
    <property type="entry name" value="EAL_dom"/>
</dbReference>
<dbReference type="InterPro" id="IPR035965">
    <property type="entry name" value="PAS-like_dom_sf"/>
</dbReference>
<dbReference type="CDD" id="cd01949">
    <property type="entry name" value="GGDEF"/>
    <property type="match status" value="1"/>
</dbReference>
<dbReference type="SMART" id="SM00086">
    <property type="entry name" value="PAC"/>
    <property type="match status" value="1"/>
</dbReference>
<dbReference type="SMART" id="SM00267">
    <property type="entry name" value="GGDEF"/>
    <property type="match status" value="1"/>
</dbReference>
<comment type="caution">
    <text evidence="5">The sequence shown here is derived from an EMBL/GenBank/DDBJ whole genome shotgun (WGS) entry which is preliminary data.</text>
</comment>
<sequence>MSSKDFTQNDRNIAHSSAYETSIIKVIFENVEEGIMITNKQKQIVAVNPAFEFVTGYSSQEVIGHKPVILQSGLHDSAFYKKMWAKIDTDGIWQGEIWNRRKTGDIYPEWLTILAVKDADDCIMNYCGIFTDLSERKSVESELKKRTLTDLLTKINNRFAYLERMKALLLTSAATTTPMRHAIYFLDIDRFKQINDVFGHEVGDKLLIAVAKRIQKLLKNKDIFARYGDDEFAITLTNIVHPREAAKFAQQVIYEMEQPFIIEEQEIFVSASIGISLYPLDGTTTDELVHRADKAMYFSRQTGPGNFAFFIDDLEIDAKRVLLLDTELRKAIENDDFQLYFQPKVSLSTKQVIGVEALVRWKNDKLGFVSPAEFIPYAEETGLIIPLSEIIIEMACNAFHVLRANGYANVPIALNISSIHFQQPNFLETIQKILEKNNASAHNFEIEVTERTVLENSLEAVSKFNRLKQLGFTLSIDDFGTGYSSLSYLIRFPFDVLKIDRSFVQHICSSEEKQGVVDAIIHMAHRLNMQVVAEGVESTQQAELLQEIDCDFAQGFHYGKPMPLGELLQFLAYWEHIQ</sequence>
<dbReference type="PROSITE" id="PS50112">
    <property type="entry name" value="PAS"/>
    <property type="match status" value="1"/>
</dbReference>
<dbReference type="RefSeq" id="WP_326122810.1">
    <property type="nucleotide sequence ID" value="NZ_JARSFG010000010.1"/>
</dbReference>
<dbReference type="Gene3D" id="3.30.450.20">
    <property type="entry name" value="PAS domain"/>
    <property type="match status" value="1"/>
</dbReference>
<dbReference type="SUPFAM" id="SSF55073">
    <property type="entry name" value="Nucleotide cyclase"/>
    <property type="match status" value="1"/>
</dbReference>
<feature type="domain" description="PAS" evidence="1">
    <location>
        <begin position="20"/>
        <end position="64"/>
    </location>
</feature>
<dbReference type="InterPro" id="IPR000014">
    <property type="entry name" value="PAS"/>
</dbReference>
<dbReference type="Pfam" id="PF00990">
    <property type="entry name" value="GGDEF"/>
    <property type="match status" value="1"/>
</dbReference>
<dbReference type="PANTHER" id="PTHR44757:SF2">
    <property type="entry name" value="BIOFILM ARCHITECTURE MAINTENANCE PROTEIN MBAA"/>
    <property type="match status" value="1"/>
</dbReference>
<feature type="domain" description="GGDEF" evidence="4">
    <location>
        <begin position="179"/>
        <end position="312"/>
    </location>
</feature>
<dbReference type="InterPro" id="IPR035919">
    <property type="entry name" value="EAL_sf"/>
</dbReference>
<evidence type="ECO:0000259" key="2">
    <source>
        <dbReference type="PROSITE" id="PS50113"/>
    </source>
</evidence>
<dbReference type="InterPro" id="IPR000700">
    <property type="entry name" value="PAS-assoc_C"/>
</dbReference>
<reference evidence="5 6" key="1">
    <citation type="submission" date="2023-03" db="EMBL/GenBank/DDBJ databases">
        <title>Bacillus Genome Sequencing.</title>
        <authorList>
            <person name="Dunlap C."/>
        </authorList>
    </citation>
    <scope>NUCLEOTIDE SEQUENCE [LARGE SCALE GENOMIC DNA]</scope>
    <source>
        <strain evidence="5 6">B-59205</strain>
    </source>
</reference>
<dbReference type="InterPro" id="IPR029787">
    <property type="entry name" value="Nucleotide_cyclase"/>
</dbReference>
<evidence type="ECO:0000259" key="3">
    <source>
        <dbReference type="PROSITE" id="PS50883"/>
    </source>
</evidence>
<name>A0AAW9NP23_9BACL</name>
<dbReference type="PROSITE" id="PS50883">
    <property type="entry name" value="EAL"/>
    <property type="match status" value="1"/>
</dbReference>